<sequence length="67" mass="7869">MSNVYASPIYQVQDPASDNKSTVFRKGLRHGQITSQHIVQQLQNPAMQHRHREVLVNILKFQMRLQR</sequence>
<feature type="non-terminal residue" evidence="1">
    <location>
        <position position="67"/>
    </location>
</feature>
<evidence type="ECO:0000313" key="1">
    <source>
        <dbReference type="EMBL" id="CAG2056852.1"/>
    </source>
</evidence>
<organism evidence="1 2">
    <name type="scientific">Timema podura</name>
    <name type="common">Walking stick</name>
    <dbReference type="NCBI Taxonomy" id="61482"/>
    <lineage>
        <taxon>Eukaryota</taxon>
        <taxon>Metazoa</taxon>
        <taxon>Ecdysozoa</taxon>
        <taxon>Arthropoda</taxon>
        <taxon>Hexapoda</taxon>
        <taxon>Insecta</taxon>
        <taxon>Pterygota</taxon>
        <taxon>Neoptera</taxon>
        <taxon>Polyneoptera</taxon>
        <taxon>Phasmatodea</taxon>
        <taxon>Timematodea</taxon>
        <taxon>Timematoidea</taxon>
        <taxon>Timematidae</taxon>
        <taxon>Timema</taxon>
    </lineage>
</organism>
<reference evidence="1" key="1">
    <citation type="submission" date="2021-03" db="EMBL/GenBank/DDBJ databases">
        <authorList>
            <person name="Tran Van P."/>
        </authorList>
    </citation>
    <scope>NUCLEOTIDE SEQUENCE</scope>
</reference>
<dbReference type="EMBL" id="CAJPIN010004474">
    <property type="protein sequence ID" value="CAG2056852.1"/>
    <property type="molecule type" value="Genomic_DNA"/>
</dbReference>
<evidence type="ECO:0000313" key="2">
    <source>
        <dbReference type="Proteomes" id="UP001153148"/>
    </source>
</evidence>
<comment type="caution">
    <text evidence="1">The sequence shown here is derived from an EMBL/GenBank/DDBJ whole genome shotgun (WGS) entry which is preliminary data.</text>
</comment>
<gene>
    <name evidence="1" type="ORF">TPAB3V08_LOCUS3836</name>
</gene>
<proteinExistence type="predicted"/>
<accession>A0ABN7NTP7</accession>
<protein>
    <submittedName>
        <fullName evidence="1">Uncharacterized protein</fullName>
    </submittedName>
</protein>
<dbReference type="Proteomes" id="UP001153148">
    <property type="component" value="Unassembled WGS sequence"/>
</dbReference>
<name>A0ABN7NTP7_TIMPD</name>
<keyword evidence="2" id="KW-1185">Reference proteome</keyword>